<comment type="caution">
    <text evidence="17">The sequence shown here is derived from an EMBL/GenBank/DDBJ whole genome shotgun (WGS) entry which is preliminary data.</text>
</comment>
<dbReference type="Pfam" id="PF00072">
    <property type="entry name" value="Response_reg"/>
    <property type="match status" value="2"/>
</dbReference>
<dbReference type="InterPro" id="IPR000700">
    <property type="entry name" value="PAS-assoc_C"/>
</dbReference>
<dbReference type="RefSeq" id="WP_017742576.1">
    <property type="nucleotide sequence ID" value="NZ_KQ976354.1"/>
</dbReference>
<keyword evidence="9" id="KW-0902">Two-component regulatory system</keyword>
<dbReference type="InterPro" id="IPR003594">
    <property type="entry name" value="HATPase_dom"/>
</dbReference>
<dbReference type="EC" id="2.7.13.3" evidence="3"/>
<dbReference type="CDD" id="cd17574">
    <property type="entry name" value="REC_OmpR"/>
    <property type="match status" value="1"/>
</dbReference>
<dbReference type="PROSITE" id="PS50110">
    <property type="entry name" value="RESPONSE_REGULATORY"/>
    <property type="match status" value="2"/>
</dbReference>
<dbReference type="Gene3D" id="2.10.70.100">
    <property type="match status" value="1"/>
</dbReference>
<feature type="coiled-coil region" evidence="12">
    <location>
        <begin position="321"/>
        <end position="348"/>
    </location>
</feature>
<feature type="domain" description="Response regulatory" evidence="14">
    <location>
        <begin position="644"/>
        <end position="759"/>
    </location>
</feature>
<keyword evidence="7 17" id="KW-0418">Kinase</keyword>
<dbReference type="InterPro" id="IPR001789">
    <property type="entry name" value="Sig_transdc_resp-reg_receiver"/>
</dbReference>
<keyword evidence="4 11" id="KW-0597">Phosphoprotein</keyword>
<feature type="coiled-coil region" evidence="12">
    <location>
        <begin position="1017"/>
        <end position="1044"/>
    </location>
</feature>
<dbReference type="Pfam" id="PF00512">
    <property type="entry name" value="HisKA"/>
    <property type="match status" value="2"/>
</dbReference>
<dbReference type="STRING" id="128403.WA1_15075"/>
<feature type="domain" description="PAC" evidence="16">
    <location>
        <begin position="974"/>
        <end position="1026"/>
    </location>
</feature>
<feature type="domain" description="Response regulatory" evidence="14">
    <location>
        <begin position="1291"/>
        <end position="1409"/>
    </location>
</feature>
<keyword evidence="5" id="KW-0808">Transferase</keyword>
<evidence type="ECO:0000256" key="11">
    <source>
        <dbReference type="PROSITE-ProRule" id="PRU00169"/>
    </source>
</evidence>
<dbReference type="FunFam" id="3.30.565.10:FF:000037">
    <property type="entry name" value="Hybrid sensor histidine kinase/response regulator"/>
    <property type="match status" value="1"/>
</dbReference>
<dbReference type="InterPro" id="IPR013656">
    <property type="entry name" value="PAS_4"/>
</dbReference>
<evidence type="ECO:0000256" key="9">
    <source>
        <dbReference type="ARBA" id="ARBA00023012"/>
    </source>
</evidence>
<organism evidence="17 18">
    <name type="scientific">Scytonema hofmannii PCC 7110</name>
    <dbReference type="NCBI Taxonomy" id="128403"/>
    <lineage>
        <taxon>Bacteria</taxon>
        <taxon>Bacillati</taxon>
        <taxon>Cyanobacteriota</taxon>
        <taxon>Cyanophyceae</taxon>
        <taxon>Nostocales</taxon>
        <taxon>Scytonemataceae</taxon>
        <taxon>Scytonema</taxon>
    </lineage>
</organism>
<dbReference type="SUPFAM" id="SSF47384">
    <property type="entry name" value="Homodimeric domain of signal transducing histidine kinase"/>
    <property type="match status" value="2"/>
</dbReference>
<evidence type="ECO:0000256" key="8">
    <source>
        <dbReference type="ARBA" id="ARBA00022840"/>
    </source>
</evidence>
<dbReference type="Gene3D" id="3.40.50.2300">
    <property type="match status" value="2"/>
</dbReference>
<dbReference type="SMART" id="SM00387">
    <property type="entry name" value="HATPase_c"/>
    <property type="match status" value="2"/>
</dbReference>
<dbReference type="SUPFAM" id="SSF55785">
    <property type="entry name" value="PYP-like sensor domain (PAS domain)"/>
    <property type="match status" value="2"/>
</dbReference>
<evidence type="ECO:0000256" key="12">
    <source>
        <dbReference type="SAM" id="Coils"/>
    </source>
</evidence>
<evidence type="ECO:0000313" key="18">
    <source>
        <dbReference type="Proteomes" id="UP000076925"/>
    </source>
</evidence>
<dbReference type="CDD" id="cd16922">
    <property type="entry name" value="HATPase_EvgS-ArcB-TorS-like"/>
    <property type="match status" value="2"/>
</dbReference>
<dbReference type="CDD" id="cd00082">
    <property type="entry name" value="HisKA"/>
    <property type="match status" value="2"/>
</dbReference>
<keyword evidence="18" id="KW-1185">Reference proteome</keyword>
<feature type="domain" description="PAS" evidence="15">
    <location>
        <begin position="782"/>
        <end position="852"/>
    </location>
</feature>
<dbReference type="Proteomes" id="UP000076925">
    <property type="component" value="Unassembled WGS sequence"/>
</dbReference>
<dbReference type="InterPro" id="IPR035965">
    <property type="entry name" value="PAS-like_dom_sf"/>
</dbReference>
<dbReference type="SMART" id="SM00448">
    <property type="entry name" value="REC"/>
    <property type="match status" value="2"/>
</dbReference>
<dbReference type="PANTHER" id="PTHR43547:SF2">
    <property type="entry name" value="HYBRID SIGNAL TRANSDUCTION HISTIDINE KINASE C"/>
    <property type="match status" value="1"/>
</dbReference>
<evidence type="ECO:0000256" key="7">
    <source>
        <dbReference type="ARBA" id="ARBA00022777"/>
    </source>
</evidence>
<gene>
    <name evidence="17" type="ORF">WA1_15075</name>
</gene>
<accession>A0A139XDD3</accession>
<keyword evidence="8" id="KW-0067">ATP-binding</keyword>
<dbReference type="InterPro" id="IPR013655">
    <property type="entry name" value="PAS_fold_3"/>
</dbReference>
<reference evidence="17 18" key="1">
    <citation type="journal article" date="2013" name="Genome Biol. Evol.">
        <title>Genomes of Stigonematalean cyanobacteria (subsection V) and the evolution of oxygenic photosynthesis from prokaryotes to plastids.</title>
        <authorList>
            <person name="Dagan T."/>
            <person name="Roettger M."/>
            <person name="Stucken K."/>
            <person name="Landan G."/>
            <person name="Koch R."/>
            <person name="Major P."/>
            <person name="Gould S.B."/>
            <person name="Goremykin V.V."/>
            <person name="Rippka R."/>
            <person name="Tandeau de Marsac N."/>
            <person name="Gugger M."/>
            <person name="Lockhart P.J."/>
            <person name="Allen J.F."/>
            <person name="Brune I."/>
            <person name="Maus I."/>
            <person name="Puhler A."/>
            <person name="Martin W.F."/>
        </authorList>
    </citation>
    <scope>NUCLEOTIDE SEQUENCE [LARGE SCALE GENOMIC DNA]</scope>
    <source>
        <strain evidence="17 18">PCC 7110</strain>
    </source>
</reference>
<evidence type="ECO:0000256" key="1">
    <source>
        <dbReference type="ARBA" id="ARBA00000085"/>
    </source>
</evidence>
<keyword evidence="12" id="KW-0175">Coiled coil</keyword>
<dbReference type="CDD" id="cd00130">
    <property type="entry name" value="PAS"/>
    <property type="match status" value="1"/>
</dbReference>
<dbReference type="SUPFAM" id="SSF55874">
    <property type="entry name" value="ATPase domain of HSP90 chaperone/DNA topoisomerase II/histidine kinase"/>
    <property type="match status" value="2"/>
</dbReference>
<dbReference type="InterPro" id="IPR029016">
    <property type="entry name" value="GAF-like_dom_sf"/>
</dbReference>
<evidence type="ECO:0000256" key="4">
    <source>
        <dbReference type="ARBA" id="ARBA00022553"/>
    </source>
</evidence>
<proteinExistence type="inferred from homology"/>
<evidence type="ECO:0000259" key="15">
    <source>
        <dbReference type="PROSITE" id="PS50112"/>
    </source>
</evidence>
<feature type="domain" description="Histidine kinase" evidence="13">
    <location>
        <begin position="1051"/>
        <end position="1269"/>
    </location>
</feature>
<evidence type="ECO:0000256" key="10">
    <source>
        <dbReference type="ARBA" id="ARBA00074306"/>
    </source>
</evidence>
<dbReference type="InterPro" id="IPR036890">
    <property type="entry name" value="HATPase_C_sf"/>
</dbReference>
<keyword evidence="6" id="KW-0547">Nucleotide-binding</keyword>
<comment type="similarity">
    <text evidence="2">In the N-terminal section; belongs to the phytochrome family.</text>
</comment>
<dbReference type="Gene3D" id="3.30.450.20">
    <property type="entry name" value="PAS domain"/>
    <property type="match status" value="3"/>
</dbReference>
<dbReference type="Pfam" id="PF08448">
    <property type="entry name" value="PAS_4"/>
    <property type="match status" value="1"/>
</dbReference>
<feature type="modified residue" description="4-aspartylphosphate" evidence="11">
    <location>
        <position position="692"/>
    </location>
</feature>
<dbReference type="GO" id="GO:0000155">
    <property type="term" value="F:phosphorelay sensor kinase activity"/>
    <property type="evidence" value="ECO:0007669"/>
    <property type="project" value="InterPro"/>
</dbReference>
<name>A0A139XDD3_9CYAN</name>
<feature type="coiled-coil region" evidence="12">
    <location>
        <begin position="752"/>
        <end position="785"/>
    </location>
</feature>
<evidence type="ECO:0000259" key="13">
    <source>
        <dbReference type="PROSITE" id="PS50109"/>
    </source>
</evidence>
<dbReference type="FunFam" id="1.10.287.130:FF:000045">
    <property type="entry name" value="Two-component system sensor histidine kinase/response regulator"/>
    <property type="match status" value="1"/>
</dbReference>
<dbReference type="Pfam" id="PF02518">
    <property type="entry name" value="HATPase_c"/>
    <property type="match status" value="2"/>
</dbReference>
<dbReference type="PRINTS" id="PR00344">
    <property type="entry name" value="BCTRLSENSOR"/>
</dbReference>
<dbReference type="Gene3D" id="3.30.565.10">
    <property type="entry name" value="Histidine kinase-like ATPase, C-terminal domain"/>
    <property type="match status" value="2"/>
</dbReference>
<sequence>MTQAGENKAAWLVGGGEMGDRIRSFDWSKTSLGAVETWSQSLKTAVRIMLTSSQPMWVWWGEELLNLYNDAYRPILGGKHPAMFARPASEVWREIWDVVGPRAESTMLNNEGTYDESLLLIMERNGYPEETYYTFSYSPIPDDRGNPGGIICANTDDTKRIIGERQLALLQELAARTADARTFEEACILSARCLETNLYDLPFAMIYLVEPEQQRVVLAGTSGIDRDHPAVPETVNLNSDSAWSFAEVIQTQKQIVIADLVSVFGNLPTGAWDRSPHQAAIVPIAPSGQTGRAGLLVAGLNPLRLFDDTYRSFINLVAGQISASIANANAYEEERKRAEALAELDRAKTTFFSNVSHEFRTPLTLMLSPLEELSNTLDERLQPDEREQLQLIQRNGLRLQKLVNTLLDFSRIEAGRIQAVYEPTDLAAFTAELASVFRSLIERAGMKLEIDCPPLLEPVYVDREMWEKILFNLISNAFKFTFSGSITVRLQPVGSSVELSVTDTGVGIPEAELPRLFERFHRVSGTRSRTYEGSGIGLALVQQLVKLHGGTIHVTSRVDCGTTFTIALPFGSAHLPSERIGATRTLTSTALGAEPYVLEASRWLPESNFEMPILDFALEDNLAELNPVLLNQAHQSKIQNPKSKILLVDDNADMRDYVKRLLSQYWDVETVSDGLEALDAIAQRLPDLVLSDVMMPRLDGFGLLRELRTNSRTKEISIILLSARAGEESRIEGLEAGADDYLIKPFSARELLARVESNLKLAQLRQAAAQQEQALRVEVQAAKDRLESVLTRIADQFLAFDREWRYTYVNEQVTKVTGIPKENLLGKRIWEVFPDTIDSHFYTEVHRALAEQTPVQFEYFYPRWNRWFENHVYPSANGVSMIVTEITVRKQAEAALRKSEERLKVAQLAAKIGAWDWDVATGSVFWSEEYYTLYGIDLAIPSTYENWLASVLEADRATAARAVREALQQRRTYLSFEFRICHPTQGIRWFGSLSQIFYDSNGKPKRAIGISIDITDRKAAENEREQLLAREKNARQQAETANRIKDEFLAVLSHELRSPLNPILGWSKLLQTGNLNATKTAQALATIERNAKLQSELIEDLLDVSRILQGKLSLNVSSVNLMAIVRDAIETVRLAAEAKSIEIKTHFSAKVGQILGDATRLQQIIWNLLSNAVKFTPEGGCVTVQLEPVDNQAQITIVDTGKGIPTDFLPYVFDYFRQADGSTTRKFGGLGLGLAIVRHLVELHGGTVLAESRGEGQGATFTVRLPLMPIQPMVKPDLNSSERSLDLSGVKVLVVDDEADSRDFIVFVLEQAGAKVMTATTAGEAFAAFTQSPPDAIFSDIGMPDMDGYTLIQKIRALPIEQGGQIPAIALTAYAGDFNQQQALQAGFQQHLAKPVEPEVLVRALRKIIPKLSINASF</sequence>
<dbReference type="SUPFAM" id="SSF55781">
    <property type="entry name" value="GAF domain-like"/>
    <property type="match status" value="1"/>
</dbReference>
<dbReference type="InterPro" id="IPR000014">
    <property type="entry name" value="PAS"/>
</dbReference>
<dbReference type="SMART" id="SM00091">
    <property type="entry name" value="PAS"/>
    <property type="match status" value="2"/>
</dbReference>
<dbReference type="OrthoDB" id="9796100at2"/>
<dbReference type="InterPro" id="IPR001610">
    <property type="entry name" value="PAC"/>
</dbReference>
<dbReference type="InterPro" id="IPR003661">
    <property type="entry name" value="HisK_dim/P_dom"/>
</dbReference>
<dbReference type="PROSITE" id="PS50112">
    <property type="entry name" value="PAS"/>
    <property type="match status" value="1"/>
</dbReference>
<evidence type="ECO:0000256" key="3">
    <source>
        <dbReference type="ARBA" id="ARBA00012438"/>
    </source>
</evidence>
<dbReference type="Pfam" id="PF08447">
    <property type="entry name" value="PAS_3"/>
    <property type="match status" value="1"/>
</dbReference>
<evidence type="ECO:0000259" key="16">
    <source>
        <dbReference type="PROSITE" id="PS50113"/>
    </source>
</evidence>
<dbReference type="InterPro" id="IPR011006">
    <property type="entry name" value="CheY-like_superfamily"/>
</dbReference>
<dbReference type="PROSITE" id="PS50109">
    <property type="entry name" value="HIS_KIN"/>
    <property type="match status" value="2"/>
</dbReference>
<dbReference type="FunFam" id="3.30.565.10:FF:000010">
    <property type="entry name" value="Sensor histidine kinase RcsC"/>
    <property type="match status" value="1"/>
</dbReference>
<dbReference type="NCBIfam" id="TIGR00229">
    <property type="entry name" value="sensory_box"/>
    <property type="match status" value="1"/>
</dbReference>
<dbReference type="InterPro" id="IPR004358">
    <property type="entry name" value="Sig_transdc_His_kin-like_C"/>
</dbReference>
<evidence type="ECO:0000256" key="6">
    <source>
        <dbReference type="ARBA" id="ARBA00022741"/>
    </source>
</evidence>
<dbReference type="PROSITE" id="PS50113">
    <property type="entry name" value="PAC"/>
    <property type="match status" value="1"/>
</dbReference>
<dbReference type="SMART" id="SM00086">
    <property type="entry name" value="PAC"/>
    <property type="match status" value="1"/>
</dbReference>
<dbReference type="SMART" id="SM00388">
    <property type="entry name" value="HisKA"/>
    <property type="match status" value="2"/>
</dbReference>
<dbReference type="Gene3D" id="3.30.450.40">
    <property type="match status" value="1"/>
</dbReference>
<dbReference type="CDD" id="cd17580">
    <property type="entry name" value="REC_2_DhkD-like"/>
    <property type="match status" value="1"/>
</dbReference>
<protein>
    <recommendedName>
        <fullName evidence="10">Circadian input-output histidine kinase CikA</fullName>
        <ecNumber evidence="3">2.7.13.3</ecNumber>
    </recommendedName>
</protein>
<comment type="catalytic activity">
    <reaction evidence="1">
        <text>ATP + protein L-histidine = ADP + protein N-phospho-L-histidine.</text>
        <dbReference type="EC" id="2.7.13.3"/>
    </reaction>
</comment>
<evidence type="ECO:0000256" key="2">
    <source>
        <dbReference type="ARBA" id="ARBA00006402"/>
    </source>
</evidence>
<feature type="domain" description="Histidine kinase" evidence="13">
    <location>
        <begin position="354"/>
        <end position="572"/>
    </location>
</feature>
<dbReference type="GO" id="GO:0005524">
    <property type="term" value="F:ATP binding"/>
    <property type="evidence" value="ECO:0007669"/>
    <property type="project" value="UniProtKB-KW"/>
</dbReference>
<dbReference type="SUPFAM" id="SSF52172">
    <property type="entry name" value="CheY-like"/>
    <property type="match status" value="2"/>
</dbReference>
<feature type="modified residue" description="4-aspartylphosphate" evidence="11">
    <location>
        <position position="1340"/>
    </location>
</feature>
<dbReference type="InterPro" id="IPR036097">
    <property type="entry name" value="HisK_dim/P_sf"/>
</dbReference>
<dbReference type="PANTHER" id="PTHR43547">
    <property type="entry name" value="TWO-COMPONENT HISTIDINE KINASE"/>
    <property type="match status" value="1"/>
</dbReference>
<evidence type="ECO:0000313" key="17">
    <source>
        <dbReference type="EMBL" id="KYC42663.1"/>
    </source>
</evidence>
<dbReference type="EMBL" id="ANNX02000017">
    <property type="protein sequence ID" value="KYC42663.1"/>
    <property type="molecule type" value="Genomic_DNA"/>
</dbReference>
<evidence type="ECO:0000259" key="14">
    <source>
        <dbReference type="PROSITE" id="PS50110"/>
    </source>
</evidence>
<dbReference type="InterPro" id="IPR005467">
    <property type="entry name" value="His_kinase_dom"/>
</dbReference>
<evidence type="ECO:0000256" key="5">
    <source>
        <dbReference type="ARBA" id="ARBA00022679"/>
    </source>
</evidence>
<dbReference type="Gene3D" id="1.10.287.130">
    <property type="match status" value="2"/>
</dbReference>